<keyword evidence="4 11" id="KW-0328">Glycosyltransferase</keyword>
<sequence length="395" mass="46075">MEIFQWKTFFIFCCFSIAFFIYICFYFTTSIKHGILEPSFANIVKQVLNTKDLKNYRIFNRENNQKTEKSLYLNRTILILLYTSFFGDKWPIDSSSKCNFETSNFQMTYNKDLYHRSDVVMFHSRNMPSIQELESLSNIRSKEQLWIYFTMESIYNSPGVDNIDKYFNATASYGTDTDIPLPYRYHGKLLKTDERIDKDYFSNKSKMVAWMVSNCNGDARNKLASKLISFGVDIEVLGSCSVNFPKQFSSKCSGKPCLDDFKFYFSAENSLCDGYITEKYWYNGLDNNLIPIVLGGSNYSDPRLAVPGSFIDAMSFDSPKALADYILDVSSNSTKYNSYFRWKKNWQLDSSSSFCMLCDKIRNGLNLRKNPLIKTMHIEKCIRPQEKFNIWINNN</sequence>
<keyword evidence="10" id="KW-0325">Glycoprotein</keyword>
<evidence type="ECO:0000256" key="2">
    <source>
        <dbReference type="ARBA" id="ARBA00004922"/>
    </source>
</evidence>
<comment type="pathway">
    <text evidence="2">Protein modification; protein glycosylation.</text>
</comment>
<accession>A0ABM4CKL5</accession>
<feature type="transmembrane region" description="Helical" evidence="11">
    <location>
        <begin position="9"/>
        <end position="28"/>
    </location>
</feature>
<name>A0ABM4CKL5_HYDVU</name>
<dbReference type="PANTHER" id="PTHR11929">
    <property type="entry name" value="ALPHA- 1,3 -FUCOSYLTRANSFERASE"/>
    <property type="match status" value="1"/>
</dbReference>
<evidence type="ECO:0000259" key="12">
    <source>
        <dbReference type="Pfam" id="PF00852"/>
    </source>
</evidence>
<evidence type="ECO:0000256" key="9">
    <source>
        <dbReference type="ARBA" id="ARBA00023136"/>
    </source>
</evidence>
<evidence type="ECO:0000259" key="13">
    <source>
        <dbReference type="Pfam" id="PF17039"/>
    </source>
</evidence>
<keyword evidence="8 11" id="KW-1133">Transmembrane helix</keyword>
<dbReference type="InterPro" id="IPR001503">
    <property type="entry name" value="Glyco_trans_10"/>
</dbReference>
<dbReference type="RefSeq" id="XP_065662320.1">
    <property type="nucleotide sequence ID" value="XM_065806248.1"/>
</dbReference>
<evidence type="ECO:0000313" key="14">
    <source>
        <dbReference type="Proteomes" id="UP001652625"/>
    </source>
</evidence>
<comment type="subcellular location">
    <subcellularLocation>
        <location evidence="11">Golgi apparatus</location>
        <location evidence="11">Golgi stack membrane</location>
        <topology evidence="11">Single-pass type II membrane protein</topology>
    </subcellularLocation>
    <subcellularLocation>
        <location evidence="1">Membrane</location>
        <topology evidence="1">Single-pass membrane protein</topology>
    </subcellularLocation>
</comment>
<gene>
    <name evidence="15" type="primary">LOC100208181</name>
</gene>
<feature type="domain" description="Fucosyltransferase N-terminal" evidence="13">
    <location>
        <begin position="75"/>
        <end position="183"/>
    </location>
</feature>
<dbReference type="Pfam" id="PF17039">
    <property type="entry name" value="Glyco_tran_10_N"/>
    <property type="match status" value="1"/>
</dbReference>
<evidence type="ECO:0000256" key="11">
    <source>
        <dbReference type="RuleBase" id="RU003832"/>
    </source>
</evidence>
<dbReference type="EC" id="2.4.1.-" evidence="11"/>
<keyword evidence="9 11" id="KW-0472">Membrane</keyword>
<comment type="similarity">
    <text evidence="3 11">Belongs to the glycosyltransferase 10 family.</text>
</comment>
<dbReference type="InterPro" id="IPR038577">
    <property type="entry name" value="GT10-like_C_sf"/>
</dbReference>
<keyword evidence="5 11" id="KW-0808">Transferase</keyword>
<feature type="domain" description="Fucosyltransferase C-terminal" evidence="12">
    <location>
        <begin position="202"/>
        <end position="364"/>
    </location>
</feature>
<keyword evidence="11" id="KW-0333">Golgi apparatus</keyword>
<evidence type="ECO:0000256" key="4">
    <source>
        <dbReference type="ARBA" id="ARBA00022676"/>
    </source>
</evidence>
<protein>
    <recommendedName>
        <fullName evidence="11">Fucosyltransferase</fullName>
        <ecNumber evidence="11">2.4.1.-</ecNumber>
    </recommendedName>
</protein>
<dbReference type="InterPro" id="IPR055270">
    <property type="entry name" value="Glyco_tran_10_C"/>
</dbReference>
<evidence type="ECO:0000256" key="10">
    <source>
        <dbReference type="ARBA" id="ARBA00023180"/>
    </source>
</evidence>
<evidence type="ECO:0000256" key="5">
    <source>
        <dbReference type="ARBA" id="ARBA00022679"/>
    </source>
</evidence>
<dbReference type="InterPro" id="IPR031481">
    <property type="entry name" value="Glyco_tran_10_N"/>
</dbReference>
<keyword evidence="6 11" id="KW-0812">Transmembrane</keyword>
<proteinExistence type="inferred from homology"/>
<dbReference type="SUPFAM" id="SSF53756">
    <property type="entry name" value="UDP-Glycosyltransferase/glycogen phosphorylase"/>
    <property type="match status" value="1"/>
</dbReference>
<dbReference type="GeneID" id="100208181"/>
<dbReference type="Gene3D" id="3.40.50.11660">
    <property type="entry name" value="Glycosyl transferase family 10, C-terminal domain"/>
    <property type="match status" value="1"/>
</dbReference>
<reference evidence="15" key="1">
    <citation type="submission" date="2025-08" db="UniProtKB">
        <authorList>
            <consortium name="RefSeq"/>
        </authorList>
    </citation>
    <scope>IDENTIFICATION</scope>
</reference>
<dbReference type="Pfam" id="PF00852">
    <property type="entry name" value="Glyco_transf_10"/>
    <property type="match status" value="1"/>
</dbReference>
<dbReference type="Proteomes" id="UP001652625">
    <property type="component" value="Chromosome 09"/>
</dbReference>
<keyword evidence="7" id="KW-0735">Signal-anchor</keyword>
<evidence type="ECO:0000256" key="7">
    <source>
        <dbReference type="ARBA" id="ARBA00022968"/>
    </source>
</evidence>
<evidence type="ECO:0000256" key="6">
    <source>
        <dbReference type="ARBA" id="ARBA00022692"/>
    </source>
</evidence>
<evidence type="ECO:0000256" key="8">
    <source>
        <dbReference type="ARBA" id="ARBA00022989"/>
    </source>
</evidence>
<evidence type="ECO:0000313" key="15">
    <source>
        <dbReference type="RefSeq" id="XP_065662320.1"/>
    </source>
</evidence>
<dbReference type="PANTHER" id="PTHR11929:SF145">
    <property type="entry name" value="ALPHA-(1,3)-FUCOSYLTRANSFERASE FUT-1"/>
    <property type="match status" value="1"/>
</dbReference>
<evidence type="ECO:0000256" key="3">
    <source>
        <dbReference type="ARBA" id="ARBA00008919"/>
    </source>
</evidence>
<organism evidence="14 15">
    <name type="scientific">Hydra vulgaris</name>
    <name type="common">Hydra</name>
    <name type="synonym">Hydra attenuata</name>
    <dbReference type="NCBI Taxonomy" id="6087"/>
    <lineage>
        <taxon>Eukaryota</taxon>
        <taxon>Metazoa</taxon>
        <taxon>Cnidaria</taxon>
        <taxon>Hydrozoa</taxon>
        <taxon>Hydroidolina</taxon>
        <taxon>Anthoathecata</taxon>
        <taxon>Aplanulata</taxon>
        <taxon>Hydridae</taxon>
        <taxon>Hydra</taxon>
    </lineage>
</organism>
<evidence type="ECO:0000256" key="1">
    <source>
        <dbReference type="ARBA" id="ARBA00004167"/>
    </source>
</evidence>
<keyword evidence="14" id="KW-1185">Reference proteome</keyword>